<proteinExistence type="predicted"/>
<organism evidence="1">
    <name type="scientific">Anguilla anguilla</name>
    <name type="common">European freshwater eel</name>
    <name type="synonym">Muraena anguilla</name>
    <dbReference type="NCBI Taxonomy" id="7936"/>
    <lineage>
        <taxon>Eukaryota</taxon>
        <taxon>Metazoa</taxon>
        <taxon>Chordata</taxon>
        <taxon>Craniata</taxon>
        <taxon>Vertebrata</taxon>
        <taxon>Euteleostomi</taxon>
        <taxon>Actinopterygii</taxon>
        <taxon>Neopterygii</taxon>
        <taxon>Teleostei</taxon>
        <taxon>Anguilliformes</taxon>
        <taxon>Anguillidae</taxon>
        <taxon>Anguilla</taxon>
    </lineage>
</organism>
<evidence type="ECO:0000313" key="1">
    <source>
        <dbReference type="EMBL" id="JAH38220.1"/>
    </source>
</evidence>
<reference evidence="1" key="1">
    <citation type="submission" date="2014-11" db="EMBL/GenBank/DDBJ databases">
        <authorList>
            <person name="Amaro Gonzalez C."/>
        </authorList>
    </citation>
    <scope>NUCLEOTIDE SEQUENCE</scope>
</reference>
<dbReference type="AlphaFoldDB" id="A0A0E9SBY4"/>
<sequence>MPKLLCSRPLSTQHIKRLVFAVSR</sequence>
<reference evidence="1" key="2">
    <citation type="journal article" date="2015" name="Fish Shellfish Immunol.">
        <title>Early steps in the European eel (Anguilla anguilla)-Vibrio vulnificus interaction in the gills: Role of the RtxA13 toxin.</title>
        <authorList>
            <person name="Callol A."/>
            <person name="Pajuelo D."/>
            <person name="Ebbesson L."/>
            <person name="Teles M."/>
            <person name="MacKenzie S."/>
            <person name="Amaro C."/>
        </authorList>
    </citation>
    <scope>NUCLEOTIDE SEQUENCE</scope>
</reference>
<dbReference type="EMBL" id="GBXM01070357">
    <property type="protein sequence ID" value="JAH38220.1"/>
    <property type="molecule type" value="Transcribed_RNA"/>
</dbReference>
<name>A0A0E9SBY4_ANGAN</name>
<protein>
    <submittedName>
        <fullName evidence="1">Uncharacterized protein</fullName>
    </submittedName>
</protein>
<accession>A0A0E9SBY4</accession>